<accession>A0A2I0BAV3</accession>
<dbReference type="Proteomes" id="UP000236161">
    <property type="component" value="Unassembled WGS sequence"/>
</dbReference>
<proteinExistence type="predicted"/>
<evidence type="ECO:0000256" key="1">
    <source>
        <dbReference type="SAM" id="MobiDB-lite"/>
    </source>
</evidence>
<sequence length="195" mass="21256">MHQQEGVGTLTVEVEEETPLAKVARVLVRTLESAQEPEEKKEREANVVNISDSTVKALPKARGRKELGVIRQTLIEESLPLGNILLKDEDIEQLFPKAGVPPAGGLMKTPLVVCGPAPPSKPMSPPLAKRGGTSFLSLPLMSAKDDKKKKEEKENKGEGEKEKKKERKEGVSQVAPKTALGIEGQEAAWGRDYMK</sequence>
<gene>
    <name evidence="2" type="ORF">AXF42_Ash011527</name>
</gene>
<feature type="region of interest" description="Disordered" evidence="1">
    <location>
        <begin position="117"/>
        <end position="195"/>
    </location>
</feature>
<organism evidence="2 3">
    <name type="scientific">Apostasia shenzhenica</name>
    <dbReference type="NCBI Taxonomy" id="1088818"/>
    <lineage>
        <taxon>Eukaryota</taxon>
        <taxon>Viridiplantae</taxon>
        <taxon>Streptophyta</taxon>
        <taxon>Embryophyta</taxon>
        <taxon>Tracheophyta</taxon>
        <taxon>Spermatophyta</taxon>
        <taxon>Magnoliopsida</taxon>
        <taxon>Liliopsida</taxon>
        <taxon>Asparagales</taxon>
        <taxon>Orchidaceae</taxon>
        <taxon>Apostasioideae</taxon>
        <taxon>Apostasia</taxon>
    </lineage>
</organism>
<reference evidence="2 3" key="1">
    <citation type="journal article" date="2017" name="Nature">
        <title>The Apostasia genome and the evolution of orchids.</title>
        <authorList>
            <person name="Zhang G.Q."/>
            <person name="Liu K.W."/>
            <person name="Li Z."/>
            <person name="Lohaus R."/>
            <person name="Hsiao Y.Y."/>
            <person name="Niu S.C."/>
            <person name="Wang J.Y."/>
            <person name="Lin Y.C."/>
            <person name="Xu Q."/>
            <person name="Chen L.J."/>
            <person name="Yoshida K."/>
            <person name="Fujiwara S."/>
            <person name="Wang Z.W."/>
            <person name="Zhang Y.Q."/>
            <person name="Mitsuda N."/>
            <person name="Wang M."/>
            <person name="Liu G.H."/>
            <person name="Pecoraro L."/>
            <person name="Huang H.X."/>
            <person name="Xiao X.J."/>
            <person name="Lin M."/>
            <person name="Wu X.Y."/>
            <person name="Wu W.L."/>
            <person name="Chen Y.Y."/>
            <person name="Chang S.B."/>
            <person name="Sakamoto S."/>
            <person name="Ohme-Takagi M."/>
            <person name="Yagi M."/>
            <person name="Zeng S.J."/>
            <person name="Shen C.Y."/>
            <person name="Yeh C.M."/>
            <person name="Luo Y.B."/>
            <person name="Tsai W.C."/>
            <person name="Van de Peer Y."/>
            <person name="Liu Z.J."/>
        </authorList>
    </citation>
    <scope>NUCLEOTIDE SEQUENCE [LARGE SCALE GENOMIC DNA]</scope>
    <source>
        <strain evidence="3">cv. Shenzhen</strain>
        <tissue evidence="2">Stem</tissue>
    </source>
</reference>
<evidence type="ECO:0000313" key="3">
    <source>
        <dbReference type="Proteomes" id="UP000236161"/>
    </source>
</evidence>
<name>A0A2I0BAV3_9ASPA</name>
<keyword evidence="3" id="KW-1185">Reference proteome</keyword>
<feature type="compositionally biased region" description="Basic and acidic residues" evidence="1">
    <location>
        <begin position="143"/>
        <end position="170"/>
    </location>
</feature>
<evidence type="ECO:0000313" key="2">
    <source>
        <dbReference type="EMBL" id="PKA64925.1"/>
    </source>
</evidence>
<dbReference type="EMBL" id="KZ451899">
    <property type="protein sequence ID" value="PKA64925.1"/>
    <property type="molecule type" value="Genomic_DNA"/>
</dbReference>
<dbReference type="AlphaFoldDB" id="A0A2I0BAV3"/>
<protein>
    <submittedName>
        <fullName evidence="2">Uncharacterized protein</fullName>
    </submittedName>
</protein>